<dbReference type="PANTHER" id="PTHR35185">
    <property type="entry name" value="SERINE/THREONINE-RICH PROTEIN ADG2-RELATED"/>
    <property type="match status" value="1"/>
</dbReference>
<gene>
    <name evidence="5" type="ORF">B0T25DRAFT_362430</name>
</gene>
<dbReference type="InterPro" id="IPR052479">
    <property type="entry name" value="GPI-anchor_Adhesion_Reg"/>
</dbReference>
<dbReference type="AlphaFoldDB" id="A0AAJ0H536"/>
<proteinExistence type="predicted"/>
<keyword evidence="1 3" id="KW-0732">Signal</keyword>
<dbReference type="Pfam" id="PF10342">
    <property type="entry name" value="Kre9_KNH"/>
    <property type="match status" value="1"/>
</dbReference>
<accession>A0AAJ0H536</accession>
<comment type="caution">
    <text evidence="5">The sequence shown here is derived from an EMBL/GenBank/DDBJ whole genome shotgun (WGS) entry which is preliminary data.</text>
</comment>
<evidence type="ECO:0000259" key="4">
    <source>
        <dbReference type="Pfam" id="PF10342"/>
    </source>
</evidence>
<evidence type="ECO:0000313" key="5">
    <source>
        <dbReference type="EMBL" id="KAK3339744.1"/>
    </source>
</evidence>
<reference evidence="5" key="2">
    <citation type="submission" date="2023-06" db="EMBL/GenBank/DDBJ databases">
        <authorList>
            <consortium name="Lawrence Berkeley National Laboratory"/>
            <person name="Haridas S."/>
            <person name="Hensen N."/>
            <person name="Bonometti L."/>
            <person name="Westerberg I."/>
            <person name="Brannstrom I.O."/>
            <person name="Guillou S."/>
            <person name="Cros-Aarteil S."/>
            <person name="Calhoun S."/>
            <person name="Kuo A."/>
            <person name="Mondo S."/>
            <person name="Pangilinan J."/>
            <person name="Riley R."/>
            <person name="Labutti K."/>
            <person name="Andreopoulos B."/>
            <person name="Lipzen A."/>
            <person name="Chen C."/>
            <person name="Yanf M."/>
            <person name="Daum C."/>
            <person name="Ng V."/>
            <person name="Clum A."/>
            <person name="Steindorff A."/>
            <person name="Ohm R."/>
            <person name="Martin F."/>
            <person name="Silar P."/>
            <person name="Natvig D."/>
            <person name="Lalanne C."/>
            <person name="Gautier V."/>
            <person name="Ament-Velasquez S.L."/>
            <person name="Kruys A."/>
            <person name="Hutchinson M.I."/>
            <person name="Powell A.J."/>
            <person name="Barry K."/>
            <person name="Miller A.N."/>
            <person name="Grigoriev I.V."/>
            <person name="Debuchy R."/>
            <person name="Gladieux P."/>
            <person name="Thoren M.H."/>
            <person name="Johannesson H."/>
        </authorList>
    </citation>
    <scope>NUCLEOTIDE SEQUENCE</scope>
    <source>
        <strain evidence="5">CBS 955.72</strain>
    </source>
</reference>
<reference evidence="5" key="1">
    <citation type="journal article" date="2023" name="Mol. Phylogenet. Evol.">
        <title>Genome-scale phylogeny and comparative genomics of the fungal order Sordariales.</title>
        <authorList>
            <person name="Hensen N."/>
            <person name="Bonometti L."/>
            <person name="Westerberg I."/>
            <person name="Brannstrom I.O."/>
            <person name="Guillou S."/>
            <person name="Cros-Aarteil S."/>
            <person name="Calhoun S."/>
            <person name="Haridas S."/>
            <person name="Kuo A."/>
            <person name="Mondo S."/>
            <person name="Pangilinan J."/>
            <person name="Riley R."/>
            <person name="LaButti K."/>
            <person name="Andreopoulos B."/>
            <person name="Lipzen A."/>
            <person name="Chen C."/>
            <person name="Yan M."/>
            <person name="Daum C."/>
            <person name="Ng V."/>
            <person name="Clum A."/>
            <person name="Steindorff A."/>
            <person name="Ohm R.A."/>
            <person name="Martin F."/>
            <person name="Silar P."/>
            <person name="Natvig D.O."/>
            <person name="Lalanne C."/>
            <person name="Gautier V."/>
            <person name="Ament-Velasquez S.L."/>
            <person name="Kruys A."/>
            <person name="Hutchinson M.I."/>
            <person name="Powell A.J."/>
            <person name="Barry K."/>
            <person name="Miller A.N."/>
            <person name="Grigoriev I.V."/>
            <person name="Debuchy R."/>
            <person name="Gladieux P."/>
            <person name="Hiltunen Thoren M."/>
            <person name="Johannesson H."/>
        </authorList>
    </citation>
    <scope>NUCLEOTIDE SEQUENCE</scope>
    <source>
        <strain evidence="5">CBS 955.72</strain>
    </source>
</reference>
<evidence type="ECO:0000313" key="6">
    <source>
        <dbReference type="Proteomes" id="UP001275084"/>
    </source>
</evidence>
<feature type="domain" description="Yeast cell wall synthesis Kre9/Knh1-like N-terminal" evidence="4">
    <location>
        <begin position="24"/>
        <end position="114"/>
    </location>
</feature>
<organism evidence="5 6">
    <name type="scientific">Lasiosphaeria hispida</name>
    <dbReference type="NCBI Taxonomy" id="260671"/>
    <lineage>
        <taxon>Eukaryota</taxon>
        <taxon>Fungi</taxon>
        <taxon>Dikarya</taxon>
        <taxon>Ascomycota</taxon>
        <taxon>Pezizomycotina</taxon>
        <taxon>Sordariomycetes</taxon>
        <taxon>Sordariomycetidae</taxon>
        <taxon>Sordariales</taxon>
        <taxon>Lasiosphaeriaceae</taxon>
        <taxon>Lasiosphaeria</taxon>
    </lineage>
</organism>
<protein>
    <recommendedName>
        <fullName evidence="4">Yeast cell wall synthesis Kre9/Knh1-like N-terminal domain-containing protein</fullName>
    </recommendedName>
</protein>
<dbReference type="PANTHER" id="PTHR35185:SF1">
    <property type="entry name" value="UPF0619 GPI-ANCHORED MEMBRANE PROTEIN C1322.10"/>
    <property type="match status" value="1"/>
</dbReference>
<feature type="chain" id="PRO_5042467155" description="Yeast cell wall synthesis Kre9/Knh1-like N-terminal domain-containing protein" evidence="3">
    <location>
        <begin position="19"/>
        <end position="203"/>
    </location>
</feature>
<dbReference type="InterPro" id="IPR018466">
    <property type="entry name" value="Kre9/Knh1-like_N"/>
</dbReference>
<feature type="region of interest" description="Disordered" evidence="2">
    <location>
        <begin position="117"/>
        <end position="173"/>
    </location>
</feature>
<dbReference type="EMBL" id="JAUIQD010000009">
    <property type="protein sequence ID" value="KAK3339744.1"/>
    <property type="molecule type" value="Genomic_DNA"/>
</dbReference>
<evidence type="ECO:0000256" key="2">
    <source>
        <dbReference type="SAM" id="MobiDB-lite"/>
    </source>
</evidence>
<evidence type="ECO:0000256" key="3">
    <source>
        <dbReference type="SAM" id="SignalP"/>
    </source>
</evidence>
<feature type="signal peptide" evidence="3">
    <location>
        <begin position="1"/>
        <end position="18"/>
    </location>
</feature>
<keyword evidence="6" id="KW-1185">Reference proteome</keyword>
<dbReference type="Proteomes" id="UP001275084">
    <property type="component" value="Unassembled WGS sequence"/>
</dbReference>
<evidence type="ECO:0000256" key="1">
    <source>
        <dbReference type="ARBA" id="ARBA00022729"/>
    </source>
</evidence>
<name>A0AAJ0H536_9PEZI</name>
<feature type="compositionally biased region" description="Low complexity" evidence="2">
    <location>
        <begin position="119"/>
        <end position="173"/>
    </location>
</feature>
<sequence>MRYSVFSAIAMLAAAVRAIQVSAPTKDQVIDLSSGFEVTWATVSSDTSKAHLYLVNQAGGHTPFSKDLGEIDLSKGKFTVTLKGVPDDTGYQFNIQSVQALNTGILAQSPQFEVKTETKTSSSASSSASSTTSSESSAASSTLSTSTTGTGAKTTAAPTGTGAAAGTKTSSTATVSQTGAAPANRAAGGSLLALAIGLVAVIA</sequence>